<dbReference type="Proteomes" id="UP000545493">
    <property type="component" value="Unassembled WGS sequence"/>
</dbReference>
<reference evidence="2 3" key="1">
    <citation type="submission" date="2020-03" db="EMBL/GenBank/DDBJ databases">
        <title>Sequencing the genomes of 1000 actinobacteria strains.</title>
        <authorList>
            <person name="Klenk H.-P."/>
        </authorList>
    </citation>
    <scope>NUCLEOTIDE SEQUENCE [LARGE SCALE GENOMIC DNA]</scope>
    <source>
        <strain evidence="2 3">DSM 45685</strain>
    </source>
</reference>
<evidence type="ECO:0000256" key="1">
    <source>
        <dbReference type="SAM" id="MobiDB-lite"/>
    </source>
</evidence>
<evidence type="ECO:0000313" key="2">
    <source>
        <dbReference type="EMBL" id="NIJ13204.1"/>
    </source>
</evidence>
<dbReference type="EMBL" id="JAAOYM010000001">
    <property type="protein sequence ID" value="NIJ13204.1"/>
    <property type="molecule type" value="Genomic_DNA"/>
</dbReference>
<accession>A0A7X5US46</accession>
<keyword evidence="3" id="KW-1185">Reference proteome</keyword>
<feature type="region of interest" description="Disordered" evidence="1">
    <location>
        <begin position="97"/>
        <end position="120"/>
    </location>
</feature>
<protein>
    <submittedName>
        <fullName evidence="2">HEPN domain-containing protein</fullName>
    </submittedName>
</protein>
<name>A0A7X5US46_9PSEU</name>
<dbReference type="RefSeq" id="WP_167172826.1">
    <property type="nucleotide sequence ID" value="NZ_JAAOYM010000001.1"/>
</dbReference>
<dbReference type="AlphaFoldDB" id="A0A7X5US46"/>
<evidence type="ECO:0000313" key="3">
    <source>
        <dbReference type="Proteomes" id="UP000545493"/>
    </source>
</evidence>
<organism evidence="2 3">
    <name type="scientific">Saccharomonospora amisosensis</name>
    <dbReference type="NCBI Taxonomy" id="1128677"/>
    <lineage>
        <taxon>Bacteria</taxon>
        <taxon>Bacillati</taxon>
        <taxon>Actinomycetota</taxon>
        <taxon>Actinomycetes</taxon>
        <taxon>Pseudonocardiales</taxon>
        <taxon>Pseudonocardiaceae</taxon>
        <taxon>Saccharomonospora</taxon>
    </lineage>
</organism>
<comment type="caution">
    <text evidence="2">The sequence shown here is derived from an EMBL/GenBank/DDBJ whole genome shotgun (WGS) entry which is preliminary data.</text>
</comment>
<sequence length="389" mass="42668">MPEGFSVDPHWVSGYGILLDEEHGNIDDIRWYAELYAFPHSAAYTGLMQSLATPVAAYANSLVDRLTTRSWTIEKTATELQRAAWAYLDKEEEHTQQLSGQLQVDRDSNAESYPASGPDLPEIEIPEQDYSLAFEELSWLVAGVDWFLSEQLGWSVYQDVITELLGNWKALDAEGDALINIGDATDVVASSIKDGWSTLDEYWDGGAAQACGSYVGALTEALGMEGPLNRTVGDLYKLIAAEVENTMLEIARALKLPTKDIAIELDAYGQCQVAEATEDALHRAKELLTAAKHLYEYAQNLINAINLVVERATEFLESVRSVEGVSALDEDAVRNLSQLSGHLSKEQADQLDETVADLTDLVELAQTDNWSEAPDDAFSVGDDPERAGA</sequence>
<proteinExistence type="predicted"/>
<feature type="region of interest" description="Disordered" evidence="1">
    <location>
        <begin position="369"/>
        <end position="389"/>
    </location>
</feature>
<gene>
    <name evidence="2" type="ORF">FHU38_003548</name>
</gene>